<keyword evidence="4" id="KW-1185">Reference proteome</keyword>
<dbReference type="GeneID" id="28970369"/>
<evidence type="ECO:0000256" key="2">
    <source>
        <dbReference type="SAM" id="Phobius"/>
    </source>
</evidence>
<name>A0AAJ8MKR2_9TREE</name>
<accession>A0AAJ8MKR2</accession>
<keyword evidence="2" id="KW-1133">Transmembrane helix</keyword>
<dbReference type="KEGG" id="kdj:28970369"/>
<dbReference type="AlphaFoldDB" id="A0AAJ8MKR2"/>
<gene>
    <name evidence="3" type="ORF">I303_107268</name>
</gene>
<feature type="transmembrane region" description="Helical" evidence="2">
    <location>
        <begin position="185"/>
        <end position="205"/>
    </location>
</feature>
<reference evidence="3" key="1">
    <citation type="submission" date="2013-07" db="EMBL/GenBank/DDBJ databases">
        <authorList>
            <consortium name="The Broad Institute Genome Sequencing Platform"/>
            <person name="Cuomo C."/>
            <person name="Litvintseva A."/>
            <person name="Chen Y."/>
            <person name="Heitman J."/>
            <person name="Sun S."/>
            <person name="Springer D."/>
            <person name="Dromer F."/>
            <person name="Young S.K."/>
            <person name="Zeng Q."/>
            <person name="Gargeya S."/>
            <person name="Fitzgerald M."/>
            <person name="Abouelleil A."/>
            <person name="Alvarado L."/>
            <person name="Berlin A.M."/>
            <person name="Chapman S.B."/>
            <person name="Dewar J."/>
            <person name="Goldberg J."/>
            <person name="Griggs A."/>
            <person name="Gujja S."/>
            <person name="Hansen M."/>
            <person name="Howarth C."/>
            <person name="Imamovic A."/>
            <person name="Larimer J."/>
            <person name="McCowan C."/>
            <person name="Murphy C."/>
            <person name="Pearson M."/>
            <person name="Priest M."/>
            <person name="Roberts A."/>
            <person name="Saif S."/>
            <person name="Shea T."/>
            <person name="Sykes S."/>
            <person name="Wortman J."/>
            <person name="Nusbaum C."/>
            <person name="Birren B."/>
        </authorList>
    </citation>
    <scope>NUCLEOTIDE SEQUENCE</scope>
    <source>
        <strain evidence="3">CBS 10117</strain>
    </source>
</reference>
<reference evidence="3" key="2">
    <citation type="submission" date="2024-02" db="EMBL/GenBank/DDBJ databases">
        <title>Comparative genomics of Cryptococcus and Kwoniella reveals pathogenesis evolution and contrasting modes of karyotype evolution via chromosome fusion or intercentromeric recombination.</title>
        <authorList>
            <person name="Coelho M.A."/>
            <person name="David-Palma M."/>
            <person name="Shea T."/>
            <person name="Bowers K."/>
            <person name="McGinley-Smith S."/>
            <person name="Mohammad A.W."/>
            <person name="Gnirke A."/>
            <person name="Yurkov A.M."/>
            <person name="Nowrousian M."/>
            <person name="Sun S."/>
            <person name="Cuomo C.A."/>
            <person name="Heitman J."/>
        </authorList>
    </citation>
    <scope>NUCLEOTIDE SEQUENCE</scope>
    <source>
        <strain evidence="3">CBS 10117</strain>
    </source>
</reference>
<dbReference type="RefSeq" id="XP_018260953.2">
    <property type="nucleotide sequence ID" value="XM_018409950.2"/>
</dbReference>
<evidence type="ECO:0000313" key="4">
    <source>
        <dbReference type="Proteomes" id="UP000078595"/>
    </source>
</evidence>
<evidence type="ECO:0000313" key="3">
    <source>
        <dbReference type="EMBL" id="WWC64657.1"/>
    </source>
</evidence>
<dbReference type="Proteomes" id="UP000078595">
    <property type="component" value="Chromosome 9"/>
</dbReference>
<proteinExistence type="predicted"/>
<feature type="transmembrane region" description="Helical" evidence="2">
    <location>
        <begin position="225"/>
        <end position="246"/>
    </location>
</feature>
<organism evidence="3 4">
    <name type="scientific">Kwoniella dejecticola CBS 10117</name>
    <dbReference type="NCBI Taxonomy" id="1296121"/>
    <lineage>
        <taxon>Eukaryota</taxon>
        <taxon>Fungi</taxon>
        <taxon>Dikarya</taxon>
        <taxon>Basidiomycota</taxon>
        <taxon>Agaricomycotina</taxon>
        <taxon>Tremellomycetes</taxon>
        <taxon>Tremellales</taxon>
        <taxon>Cryptococcaceae</taxon>
        <taxon>Kwoniella</taxon>
    </lineage>
</organism>
<keyword evidence="2" id="KW-0812">Transmembrane</keyword>
<feature type="transmembrane region" description="Helical" evidence="2">
    <location>
        <begin position="275"/>
        <end position="293"/>
    </location>
</feature>
<evidence type="ECO:0000256" key="1">
    <source>
        <dbReference type="SAM" id="MobiDB-lite"/>
    </source>
</evidence>
<dbReference type="EMBL" id="CP144538">
    <property type="protein sequence ID" value="WWC64657.1"/>
    <property type="molecule type" value="Genomic_DNA"/>
</dbReference>
<feature type="region of interest" description="Disordered" evidence="1">
    <location>
        <begin position="1"/>
        <end position="36"/>
    </location>
</feature>
<feature type="transmembrane region" description="Helical" evidence="2">
    <location>
        <begin position="89"/>
        <end position="108"/>
    </location>
</feature>
<sequence length="378" mass="41760">MKKSIGSMTLYDTRPPRFNNNFTKGPDDPANLNTGRDDKQIVNENLYHLGSGNNTNNNTDADLGCLKYDSTPDKGKGPKLTDPDKGNQATYLFFPVFAVFLLVLLTNLSTPIISGLSIAKLTFEYEGQGVSLNLGSWGWCLKGMKGFEDTCSDLRGFSSNFSSTFNQLPDPLKGLSGVSESVDKGYLVADALMHLFAGLTVYLTLNWTLASSGSWKAKETHAYNWTRWAFVGVGYSSLMILIAWSLDTGMLTKIQSKVKDIQIDGVDSISVKPGALIFMNLFSFLLCLGLFIVRMTWGKFKPRPGWTIKGNSDFHIDINVHPPPPDSAALPPNDDLPPTWDSLNISDDQIDIDEKPPIIKKEDIKKQENAVDQRGFIV</sequence>
<protein>
    <submittedName>
        <fullName evidence="3">Uncharacterized protein</fullName>
    </submittedName>
</protein>
<keyword evidence="2" id="KW-0472">Membrane</keyword>